<keyword evidence="10" id="KW-1185">Reference proteome</keyword>
<dbReference type="InterPro" id="IPR006028">
    <property type="entry name" value="GABAA/Glycine_rcpt"/>
</dbReference>
<evidence type="ECO:0000256" key="5">
    <source>
        <dbReference type="ARBA" id="ARBA00023065"/>
    </source>
</evidence>
<dbReference type="InterPro" id="IPR036734">
    <property type="entry name" value="Neur_chan_lig-bd_sf"/>
</dbReference>
<evidence type="ECO:0000256" key="4">
    <source>
        <dbReference type="ARBA" id="ARBA00022475"/>
    </source>
</evidence>
<gene>
    <name evidence="9" type="ORF">CCMP2556_LOCUS34811</name>
</gene>
<comment type="subcellular location">
    <subcellularLocation>
        <location evidence="2">Cell membrane</location>
    </subcellularLocation>
    <subcellularLocation>
        <location evidence="1">Membrane</location>
        <topology evidence="1">Multi-pass membrane protein</topology>
    </subcellularLocation>
</comment>
<name>A0ABP0P562_9DINO</name>
<keyword evidence="8" id="KW-0812">Transmembrane</keyword>
<keyword evidence="5" id="KW-0406">Ion transport</keyword>
<feature type="transmembrane region" description="Helical" evidence="8">
    <location>
        <begin position="315"/>
        <end position="336"/>
    </location>
</feature>
<feature type="compositionally biased region" description="Acidic residues" evidence="7">
    <location>
        <begin position="25"/>
        <end position="35"/>
    </location>
</feature>
<dbReference type="Gene3D" id="2.70.170.10">
    <property type="entry name" value="Neurotransmitter-gated ion-channel ligand-binding domain"/>
    <property type="match status" value="1"/>
</dbReference>
<dbReference type="PRINTS" id="PR00253">
    <property type="entry name" value="GABAARECEPTR"/>
</dbReference>
<evidence type="ECO:0000313" key="10">
    <source>
        <dbReference type="Proteomes" id="UP001642484"/>
    </source>
</evidence>
<evidence type="ECO:0000256" key="3">
    <source>
        <dbReference type="ARBA" id="ARBA00022448"/>
    </source>
</evidence>
<feature type="transmembrane region" description="Helical" evidence="8">
    <location>
        <begin position="251"/>
        <end position="274"/>
    </location>
</feature>
<comment type="caution">
    <text evidence="9">The sequence shown here is derived from an EMBL/GenBank/DDBJ whole genome shotgun (WGS) entry which is preliminary data.</text>
</comment>
<organism evidence="9 10">
    <name type="scientific">Durusdinium trenchii</name>
    <dbReference type="NCBI Taxonomy" id="1381693"/>
    <lineage>
        <taxon>Eukaryota</taxon>
        <taxon>Sar</taxon>
        <taxon>Alveolata</taxon>
        <taxon>Dinophyceae</taxon>
        <taxon>Suessiales</taxon>
        <taxon>Symbiodiniaceae</taxon>
        <taxon>Durusdinium</taxon>
    </lineage>
</organism>
<evidence type="ECO:0000256" key="2">
    <source>
        <dbReference type="ARBA" id="ARBA00004236"/>
    </source>
</evidence>
<dbReference type="InterPro" id="IPR038050">
    <property type="entry name" value="Neuro_actylchol_rec"/>
</dbReference>
<dbReference type="InterPro" id="IPR036719">
    <property type="entry name" value="Neuro-gated_channel_TM_sf"/>
</dbReference>
<dbReference type="InterPro" id="IPR006201">
    <property type="entry name" value="Neur_channel"/>
</dbReference>
<feature type="transmembrane region" description="Helical" evidence="8">
    <location>
        <begin position="365"/>
        <end position="386"/>
    </location>
</feature>
<proteinExistence type="predicted"/>
<dbReference type="EMBL" id="CAXAMN010022551">
    <property type="protein sequence ID" value="CAK9070763.1"/>
    <property type="molecule type" value="Genomic_DNA"/>
</dbReference>
<evidence type="ECO:0000256" key="8">
    <source>
        <dbReference type="SAM" id="Phobius"/>
    </source>
</evidence>
<keyword evidence="4" id="KW-1003">Cell membrane</keyword>
<evidence type="ECO:0000256" key="1">
    <source>
        <dbReference type="ARBA" id="ARBA00004141"/>
    </source>
</evidence>
<dbReference type="PANTHER" id="PTHR18945">
    <property type="entry name" value="NEUROTRANSMITTER GATED ION CHANNEL"/>
    <property type="match status" value="1"/>
</dbReference>
<protein>
    <submittedName>
        <fullName evidence="9">Uncharacterized protein</fullName>
    </submittedName>
</protein>
<keyword evidence="8" id="KW-1133">Transmembrane helix</keyword>
<accession>A0ABP0P562</accession>
<keyword evidence="6" id="KW-0407">Ion channel</keyword>
<evidence type="ECO:0000256" key="6">
    <source>
        <dbReference type="ARBA" id="ARBA00023303"/>
    </source>
</evidence>
<keyword evidence="8" id="KW-0472">Membrane</keyword>
<dbReference type="SUPFAM" id="SSF90112">
    <property type="entry name" value="Neurotransmitter-gated ion-channel transmembrane pore"/>
    <property type="match status" value="1"/>
</dbReference>
<evidence type="ECO:0000313" key="9">
    <source>
        <dbReference type="EMBL" id="CAK9070763.1"/>
    </source>
</evidence>
<evidence type="ECO:0000256" key="7">
    <source>
        <dbReference type="SAM" id="MobiDB-lite"/>
    </source>
</evidence>
<dbReference type="Proteomes" id="UP001642484">
    <property type="component" value="Unassembled WGS sequence"/>
</dbReference>
<dbReference type="Gene3D" id="1.20.58.390">
    <property type="entry name" value="Neurotransmitter-gated ion-channel transmembrane domain"/>
    <property type="match status" value="1"/>
</dbReference>
<feature type="region of interest" description="Disordered" evidence="7">
    <location>
        <begin position="1"/>
        <end position="42"/>
    </location>
</feature>
<reference evidence="9 10" key="1">
    <citation type="submission" date="2024-02" db="EMBL/GenBank/DDBJ databases">
        <authorList>
            <person name="Chen Y."/>
            <person name="Shah S."/>
            <person name="Dougan E. K."/>
            <person name="Thang M."/>
            <person name="Chan C."/>
        </authorList>
    </citation>
    <scope>NUCLEOTIDE SEQUENCE [LARGE SCALE GENOMIC DNA]</scope>
</reference>
<sequence length="424" mass="49389">MLSRDESHPLLSRSIRSGSESNVSGDEDGESESDEGPSRDVEIHFKPSRKSNVEPQVGEELKMAVYVRVDKLTSIDLEGQTFAASLWVFIITAEKLSKEKRERVEKFLKEFHPEETPDQHWLSPQNLVDTGDATHQPKPDFLDEGERIGLTWKLSGSFAEAWELDFFPFDCQDLNVKIMFRYPAGDFHFKFVEDEQKKSWIRDRTFPTLDRTWDYPERLTVWESHDKSASNRGGKNRQILNVTLQVRRNPWYYVYNIVVPIFLIVLMSGSSFVIRPKEIQDRLAASLTLVLTAVAYKYNVMQAVPPVGYLTWLDYYMLMCYVSLFLVVAENCWVYLEFEKRESDFAYNPVLYDEFRNAEFHYIQILSYIFFACNIAFFLVACRARWWPGRVSGRKAKKDRLPCVTYPDAQLSRCQSFSCGADDM</sequence>
<keyword evidence="3" id="KW-0813">Transport</keyword>